<accession>A0AA38LVQ2</accession>
<keyword evidence="3" id="KW-1185">Reference proteome</keyword>
<evidence type="ECO:0000313" key="3">
    <source>
        <dbReference type="Proteomes" id="UP001164286"/>
    </source>
</evidence>
<organism evidence="2 3">
    <name type="scientific">Dioszegia hungarica</name>
    <dbReference type="NCBI Taxonomy" id="4972"/>
    <lineage>
        <taxon>Eukaryota</taxon>
        <taxon>Fungi</taxon>
        <taxon>Dikarya</taxon>
        <taxon>Basidiomycota</taxon>
        <taxon>Agaricomycotina</taxon>
        <taxon>Tremellomycetes</taxon>
        <taxon>Tremellales</taxon>
        <taxon>Bulleribasidiaceae</taxon>
        <taxon>Dioszegia</taxon>
    </lineage>
</organism>
<protein>
    <submittedName>
        <fullName evidence="2">Uncharacterized protein</fullName>
    </submittedName>
</protein>
<feature type="region of interest" description="Disordered" evidence="1">
    <location>
        <begin position="186"/>
        <end position="326"/>
    </location>
</feature>
<gene>
    <name evidence="2" type="ORF">MKK02DRAFT_32992</name>
</gene>
<dbReference type="AlphaFoldDB" id="A0AA38LVQ2"/>
<comment type="caution">
    <text evidence="2">The sequence shown here is derived from an EMBL/GenBank/DDBJ whole genome shotgun (WGS) entry which is preliminary data.</text>
</comment>
<feature type="compositionally biased region" description="Acidic residues" evidence="1">
    <location>
        <begin position="574"/>
        <end position="589"/>
    </location>
</feature>
<sequence>MSSSHPSLKRGAGTQDDPELLYSDDGESYLTEEEEDDIRVKKEGDDAEKKGDPHSLHSDSSERPKSAYEYHQPAFRLVPDVKQHPTYETCRNTMLGRIRTSSSATTVRGFQSLLAHLVDPKSVWGIIERPPDGAQVHQCTRCAAHVDRECIVRLEHITVGLDPLSYKVVSRCIICMTKSRSCSITKSRNSVSKRIRSSPSERSISRQPQGSWAGPSTSAPPNQAQTRAERYKGVPSGVRSVAPVIRSQRQPQLPASKSTNSTAPANIGPTPAHTLTSKADTAEARHGIAQTQQTTITSICRSHPPLANGASLPKDKPPPPGRGPSVAKLLSALDDIEAFSIRGQELLSLNGQVELPWETKSIFKMLGVELTVLRRIYEADNWIGSAEPAAAGSSSDNARALGAVRYIEEFRGHLKERIEKNNGVLGFELKTQFRLMEEHQAVINEGGDIIASVQVGRGVLTISMDTYLWRTALPSTDTSPSASLGSTMSRDISNSSQTPVIVEDDSSDDIISGLSSAETDASDFIHDVPVHQRQSNASDDDYEEGRKRKSVGRGAGPSQPVKRKRKSVVTSDDKQEDEEESEEENEIDDGGLSELFVQKAVRVIVKIKLNSVWDQANRKARDTQNDREASSSARKCARSVRRYLQEEDTIWGSVKTKQEDGLDGRCQACSKRDSDCVVQLLGVQMCTLHRHRQKLQPQPGVASDRSWTGLKRRPRPKKARVVHDGMFEGRAVSPGLAWLHATNPHPV</sequence>
<reference evidence="2" key="1">
    <citation type="journal article" date="2022" name="G3 (Bethesda)">
        <title>High quality genome of the basidiomycete yeast Dioszegia hungarica PDD-24b-2 isolated from cloud water.</title>
        <authorList>
            <person name="Jarrige D."/>
            <person name="Haridas S."/>
            <person name="Bleykasten-Grosshans C."/>
            <person name="Joly M."/>
            <person name="Nadalig T."/>
            <person name="Sancelme M."/>
            <person name="Vuilleumier S."/>
            <person name="Grigoriev I.V."/>
            <person name="Amato P."/>
            <person name="Bringel F."/>
        </authorList>
    </citation>
    <scope>NUCLEOTIDE SEQUENCE</scope>
    <source>
        <strain evidence="2">PDD-24b-2</strain>
    </source>
</reference>
<feature type="compositionally biased region" description="Polar residues" evidence="1">
    <location>
        <begin position="247"/>
        <end position="264"/>
    </location>
</feature>
<feature type="compositionally biased region" description="Acidic residues" evidence="1">
    <location>
        <begin position="16"/>
        <end position="37"/>
    </location>
</feature>
<dbReference type="EMBL" id="JAKWFO010000005">
    <property type="protein sequence ID" value="KAI9635611.1"/>
    <property type="molecule type" value="Genomic_DNA"/>
</dbReference>
<feature type="region of interest" description="Disordered" evidence="1">
    <location>
        <begin position="1"/>
        <end position="66"/>
    </location>
</feature>
<proteinExistence type="predicted"/>
<feature type="compositionally biased region" description="Low complexity" evidence="1">
    <location>
        <begin position="197"/>
        <end position="206"/>
    </location>
</feature>
<evidence type="ECO:0000313" key="2">
    <source>
        <dbReference type="EMBL" id="KAI9635611.1"/>
    </source>
</evidence>
<dbReference type="GeneID" id="77727827"/>
<evidence type="ECO:0000256" key="1">
    <source>
        <dbReference type="SAM" id="MobiDB-lite"/>
    </source>
</evidence>
<feature type="compositionally biased region" description="Polar residues" evidence="1">
    <location>
        <begin position="475"/>
        <end position="499"/>
    </location>
</feature>
<dbReference type="RefSeq" id="XP_052945388.1">
    <property type="nucleotide sequence ID" value="XM_053088622.1"/>
</dbReference>
<name>A0AA38LVQ2_9TREE</name>
<feature type="compositionally biased region" description="Basic and acidic residues" evidence="1">
    <location>
        <begin position="38"/>
        <end position="66"/>
    </location>
</feature>
<feature type="region of interest" description="Disordered" evidence="1">
    <location>
        <begin position="697"/>
        <end position="719"/>
    </location>
</feature>
<feature type="compositionally biased region" description="Polar residues" evidence="1">
    <location>
        <begin position="207"/>
        <end position="226"/>
    </location>
</feature>
<feature type="compositionally biased region" description="Basic residues" evidence="1">
    <location>
        <begin position="710"/>
        <end position="719"/>
    </location>
</feature>
<dbReference type="Proteomes" id="UP001164286">
    <property type="component" value="Unassembled WGS sequence"/>
</dbReference>
<feature type="region of interest" description="Disordered" evidence="1">
    <location>
        <begin position="475"/>
        <end position="589"/>
    </location>
</feature>